<evidence type="ECO:0000256" key="1">
    <source>
        <dbReference type="SAM" id="MobiDB-lite"/>
    </source>
</evidence>
<evidence type="ECO:0000313" key="3">
    <source>
        <dbReference type="Proteomes" id="UP000198211"/>
    </source>
</evidence>
<feature type="compositionally biased region" description="Basic and acidic residues" evidence="1">
    <location>
        <begin position="386"/>
        <end position="402"/>
    </location>
</feature>
<keyword evidence="3" id="KW-1185">Reference proteome</keyword>
<dbReference type="OrthoDB" id="124986at2759"/>
<feature type="compositionally biased region" description="Pro residues" evidence="1">
    <location>
        <begin position="411"/>
        <end position="427"/>
    </location>
</feature>
<feature type="compositionally biased region" description="Basic residues" evidence="1">
    <location>
        <begin position="92"/>
        <end position="105"/>
    </location>
</feature>
<gene>
    <name evidence="2" type="ORF">PHMEG_00019014</name>
</gene>
<comment type="caution">
    <text evidence="2">The sequence shown here is derived from an EMBL/GenBank/DDBJ whole genome shotgun (WGS) entry which is preliminary data.</text>
</comment>
<sequence>MPSKKPRYAQELDALEEALAGNDDEEVTNETTRIRLQIEFYRRLRDAVFVNAASHIESLDEQGADATTHTLFKPVPTVTKRSGRPLTARSKSPQHKKQRTSKHKKILPKGYRVQLPTGVPRDVRNDIMGLIDKAATHHKSPFCLTYPWAGQPAWYPPSDFQELHHAERRRKAKADAKKARLQLLSASVETFGYYDFVQRFEERVHDTLMWLGGTAAKHSAMTARSHLDSETLQEDLVTLIRKKDKTAYRRVLGRALDPFAIDENGYASIPELLEQSGALNSDKTPYLRLTTRALACVVLDVKRGRPAKDSWVGNKSSGVWKKLLADRSVLEEAKKIRSAQKAGLYEPEFPNTEFNEDDEDSDFDNENGHFTVLPPSQSSLSDDEGSADKGDLSEHESEEKSPPPKTVKSKGPPPKEAQPTSDPPSPTKSPVVAKSK</sequence>
<dbReference type="AlphaFoldDB" id="A0A225VTF3"/>
<dbReference type="Proteomes" id="UP000198211">
    <property type="component" value="Unassembled WGS sequence"/>
</dbReference>
<accession>A0A225VTF3</accession>
<reference evidence="3" key="1">
    <citation type="submission" date="2017-03" db="EMBL/GenBank/DDBJ databases">
        <title>Phytopthora megakarya and P. palmivora, two closely related causual agents of cacao black pod achieved similar genome size and gene model numbers by different mechanisms.</title>
        <authorList>
            <person name="Ali S."/>
            <person name="Shao J."/>
            <person name="Larry D.J."/>
            <person name="Kronmiller B."/>
            <person name="Shen D."/>
            <person name="Strem M.D."/>
            <person name="Melnick R.L."/>
            <person name="Guiltinan M.J."/>
            <person name="Tyler B.M."/>
            <person name="Meinhardt L.W."/>
            <person name="Bailey B.A."/>
        </authorList>
    </citation>
    <scope>NUCLEOTIDE SEQUENCE [LARGE SCALE GENOMIC DNA]</scope>
    <source>
        <strain evidence="3">zdho120</strain>
    </source>
</reference>
<feature type="compositionally biased region" description="Acidic residues" evidence="1">
    <location>
        <begin position="354"/>
        <end position="365"/>
    </location>
</feature>
<name>A0A225VTF3_9STRA</name>
<protein>
    <submittedName>
        <fullName evidence="2">Uncharacterized protein</fullName>
    </submittedName>
</protein>
<proteinExistence type="predicted"/>
<dbReference type="EMBL" id="NBNE01003153">
    <property type="protein sequence ID" value="OWZ08444.1"/>
    <property type="molecule type" value="Genomic_DNA"/>
</dbReference>
<feature type="region of interest" description="Disordered" evidence="1">
    <location>
        <begin position="76"/>
        <end position="105"/>
    </location>
</feature>
<organism evidence="2 3">
    <name type="scientific">Phytophthora megakarya</name>
    <dbReference type="NCBI Taxonomy" id="4795"/>
    <lineage>
        <taxon>Eukaryota</taxon>
        <taxon>Sar</taxon>
        <taxon>Stramenopiles</taxon>
        <taxon>Oomycota</taxon>
        <taxon>Peronosporomycetes</taxon>
        <taxon>Peronosporales</taxon>
        <taxon>Peronosporaceae</taxon>
        <taxon>Phytophthora</taxon>
    </lineage>
</organism>
<feature type="region of interest" description="Disordered" evidence="1">
    <location>
        <begin position="339"/>
        <end position="436"/>
    </location>
</feature>
<evidence type="ECO:0000313" key="2">
    <source>
        <dbReference type="EMBL" id="OWZ08444.1"/>
    </source>
</evidence>